<feature type="domain" description="MYND-type" evidence="5">
    <location>
        <begin position="278"/>
        <end position="322"/>
    </location>
</feature>
<gene>
    <name evidence="6" type="ORF">C8F04DRAFT_601439</name>
</gene>
<evidence type="ECO:0000256" key="3">
    <source>
        <dbReference type="ARBA" id="ARBA00022833"/>
    </source>
</evidence>
<dbReference type="SUPFAM" id="SSF144232">
    <property type="entry name" value="HIT/MYND zinc finger-like"/>
    <property type="match status" value="1"/>
</dbReference>
<comment type="caution">
    <text evidence="6">The sequence shown here is derived from an EMBL/GenBank/DDBJ whole genome shotgun (WGS) entry which is preliminary data.</text>
</comment>
<dbReference type="Gene3D" id="6.10.140.2220">
    <property type="match status" value="1"/>
</dbReference>
<evidence type="ECO:0000259" key="5">
    <source>
        <dbReference type="Pfam" id="PF01753"/>
    </source>
</evidence>
<keyword evidence="1" id="KW-0479">Metal-binding</keyword>
<proteinExistence type="predicted"/>
<evidence type="ECO:0000256" key="4">
    <source>
        <dbReference type="SAM" id="MobiDB-lite"/>
    </source>
</evidence>
<dbReference type="Pfam" id="PF01753">
    <property type="entry name" value="zf-MYND"/>
    <property type="match status" value="1"/>
</dbReference>
<evidence type="ECO:0000313" key="6">
    <source>
        <dbReference type="EMBL" id="KAJ7034067.1"/>
    </source>
</evidence>
<dbReference type="AlphaFoldDB" id="A0AAD6SV88"/>
<dbReference type="InterPro" id="IPR002893">
    <property type="entry name" value="Znf_MYND"/>
</dbReference>
<organism evidence="6 7">
    <name type="scientific">Mycena alexandri</name>
    <dbReference type="NCBI Taxonomy" id="1745969"/>
    <lineage>
        <taxon>Eukaryota</taxon>
        <taxon>Fungi</taxon>
        <taxon>Dikarya</taxon>
        <taxon>Basidiomycota</taxon>
        <taxon>Agaricomycotina</taxon>
        <taxon>Agaricomycetes</taxon>
        <taxon>Agaricomycetidae</taxon>
        <taxon>Agaricales</taxon>
        <taxon>Marasmiineae</taxon>
        <taxon>Mycenaceae</taxon>
        <taxon>Mycena</taxon>
    </lineage>
</organism>
<name>A0AAD6SV88_9AGAR</name>
<keyword evidence="2" id="KW-0863">Zinc-finger</keyword>
<accession>A0AAD6SV88</accession>
<reference evidence="6" key="1">
    <citation type="submission" date="2023-03" db="EMBL/GenBank/DDBJ databases">
        <title>Massive genome expansion in bonnet fungi (Mycena s.s.) driven by repeated elements and novel gene families across ecological guilds.</title>
        <authorList>
            <consortium name="Lawrence Berkeley National Laboratory"/>
            <person name="Harder C.B."/>
            <person name="Miyauchi S."/>
            <person name="Viragh M."/>
            <person name="Kuo A."/>
            <person name="Thoen E."/>
            <person name="Andreopoulos B."/>
            <person name="Lu D."/>
            <person name="Skrede I."/>
            <person name="Drula E."/>
            <person name="Henrissat B."/>
            <person name="Morin E."/>
            <person name="Kohler A."/>
            <person name="Barry K."/>
            <person name="LaButti K."/>
            <person name="Morin E."/>
            <person name="Salamov A."/>
            <person name="Lipzen A."/>
            <person name="Mereny Z."/>
            <person name="Hegedus B."/>
            <person name="Baldrian P."/>
            <person name="Stursova M."/>
            <person name="Weitz H."/>
            <person name="Taylor A."/>
            <person name="Grigoriev I.V."/>
            <person name="Nagy L.G."/>
            <person name="Martin F."/>
            <person name="Kauserud H."/>
        </authorList>
    </citation>
    <scope>NUCLEOTIDE SEQUENCE</scope>
    <source>
        <strain evidence="6">CBHHK200</strain>
    </source>
</reference>
<evidence type="ECO:0000313" key="7">
    <source>
        <dbReference type="Proteomes" id="UP001218188"/>
    </source>
</evidence>
<evidence type="ECO:0000256" key="1">
    <source>
        <dbReference type="ARBA" id="ARBA00022723"/>
    </source>
</evidence>
<keyword evidence="3" id="KW-0862">Zinc</keyword>
<protein>
    <recommendedName>
        <fullName evidence="5">MYND-type domain-containing protein</fullName>
    </recommendedName>
</protein>
<dbReference type="GO" id="GO:0008270">
    <property type="term" value="F:zinc ion binding"/>
    <property type="evidence" value="ECO:0007669"/>
    <property type="project" value="UniProtKB-KW"/>
</dbReference>
<dbReference type="Proteomes" id="UP001218188">
    <property type="component" value="Unassembled WGS sequence"/>
</dbReference>
<dbReference type="EMBL" id="JARJCM010000060">
    <property type="protein sequence ID" value="KAJ7034067.1"/>
    <property type="molecule type" value="Genomic_DNA"/>
</dbReference>
<feature type="region of interest" description="Disordered" evidence="4">
    <location>
        <begin position="1"/>
        <end position="20"/>
    </location>
</feature>
<sequence>MMHPALTFPRPTKEDALKQPAKWNSDWESTTKKFQHVPPSKFFEAEATLLKMRVAADMDTAFIRHQSLLGNLCGLQLMITEEALTYFARNDLEAKWMQASSAVRGKHALIGLSNACSIAKDLHDVRLYCGRELTLSHLQEDGKIVLDLVQAVMALNDAGICEMPETPKDIADAAWDSFAQVQRGSTASESEKLAVANILALRTKLICHVVHFTVRSFLGLELPEVKLEAQKYHKDQFPEATMEQFVGRAAAKAAAKEDKAAWKETHGKRPEHCSYTGCFKINTGAGKFSRCKRCWDDMKREVLYCSGACQTADWKPNHKAICGKPLSFETASTRKYTPSENFAPVIGPPIGSYKRSPSLVYQTNLLSRNPKADYVISDSLKEPVFMDFPDPETQSLFRKCREKAMTTGDRENVAIMGHFLCWMTLQTRQVQPPASDGATVNVIVAQLKKEYRFDDLHLAINEMQQRQNMDPFKRPVLLSSMSPPNWVRFCSGMNGYQQVVLT</sequence>
<keyword evidence="7" id="KW-1185">Reference proteome</keyword>
<evidence type="ECO:0000256" key="2">
    <source>
        <dbReference type="ARBA" id="ARBA00022771"/>
    </source>
</evidence>